<gene>
    <name evidence="1" type="ORF">CYMTET_52923</name>
</gene>
<keyword evidence="2" id="KW-1185">Reference proteome</keyword>
<dbReference type="EMBL" id="LGRX02034749">
    <property type="protein sequence ID" value="KAK3236969.1"/>
    <property type="molecule type" value="Genomic_DNA"/>
</dbReference>
<organism evidence="1 2">
    <name type="scientific">Cymbomonas tetramitiformis</name>
    <dbReference type="NCBI Taxonomy" id="36881"/>
    <lineage>
        <taxon>Eukaryota</taxon>
        <taxon>Viridiplantae</taxon>
        <taxon>Chlorophyta</taxon>
        <taxon>Pyramimonadophyceae</taxon>
        <taxon>Pyramimonadales</taxon>
        <taxon>Pyramimonadaceae</taxon>
        <taxon>Cymbomonas</taxon>
    </lineage>
</organism>
<dbReference type="Proteomes" id="UP001190700">
    <property type="component" value="Unassembled WGS sequence"/>
</dbReference>
<name>A0AAE0BJ49_9CHLO</name>
<proteinExistence type="predicted"/>
<accession>A0AAE0BJ49</accession>
<comment type="caution">
    <text evidence="1">The sequence shown here is derived from an EMBL/GenBank/DDBJ whole genome shotgun (WGS) entry which is preliminary data.</text>
</comment>
<sequence>MDTSSDCAWGSNDQRHCWGHCNTLTSTSWLLIAVILKSEFGSAGLDLASFDRDEPDKKVTEKTFQEVHSHLRYPARVDPLLPLIAKEQRLLRDDKSEDWAPTESTRKANILERIDPEFYAAVRGPGEEVGDVVVVSPMQRGGDVSTP</sequence>
<dbReference type="AlphaFoldDB" id="A0AAE0BJ49"/>
<protein>
    <submittedName>
        <fullName evidence="1">Uncharacterized protein</fullName>
    </submittedName>
</protein>
<evidence type="ECO:0000313" key="1">
    <source>
        <dbReference type="EMBL" id="KAK3236969.1"/>
    </source>
</evidence>
<reference evidence="1 2" key="1">
    <citation type="journal article" date="2015" name="Genome Biol. Evol.">
        <title>Comparative Genomics of a Bacterivorous Green Alga Reveals Evolutionary Causalities and Consequences of Phago-Mixotrophic Mode of Nutrition.</title>
        <authorList>
            <person name="Burns J.A."/>
            <person name="Paasch A."/>
            <person name="Narechania A."/>
            <person name="Kim E."/>
        </authorList>
    </citation>
    <scope>NUCLEOTIDE SEQUENCE [LARGE SCALE GENOMIC DNA]</scope>
    <source>
        <strain evidence="1 2">PLY_AMNH</strain>
    </source>
</reference>
<evidence type="ECO:0000313" key="2">
    <source>
        <dbReference type="Proteomes" id="UP001190700"/>
    </source>
</evidence>